<keyword evidence="4" id="KW-1185">Reference proteome</keyword>
<dbReference type="InterPro" id="IPR003010">
    <property type="entry name" value="C-N_Hydrolase"/>
</dbReference>
<evidence type="ECO:0000313" key="3">
    <source>
        <dbReference type="EMBL" id="GIF08224.1"/>
    </source>
</evidence>
<dbReference type="Gene3D" id="3.60.110.10">
    <property type="entry name" value="Carbon-nitrogen hydrolase"/>
    <property type="match status" value="1"/>
</dbReference>
<name>A0A919NBQ1_9ACTN</name>
<comment type="caution">
    <text evidence="3">The sequence shown here is derived from an EMBL/GenBank/DDBJ whole genome shotgun (WGS) entry which is preliminary data.</text>
</comment>
<evidence type="ECO:0000313" key="4">
    <source>
        <dbReference type="Proteomes" id="UP000629619"/>
    </source>
</evidence>
<dbReference type="PANTHER" id="PTHR43674:SF2">
    <property type="entry name" value="BETA-UREIDOPROPIONASE"/>
    <property type="match status" value="1"/>
</dbReference>
<dbReference type="InterPro" id="IPR036526">
    <property type="entry name" value="C-N_Hydrolase_sf"/>
</dbReference>
<accession>A0A919NBQ1</accession>
<dbReference type="Pfam" id="PF00795">
    <property type="entry name" value="CN_hydrolase"/>
    <property type="match status" value="1"/>
</dbReference>
<evidence type="ECO:0000259" key="2">
    <source>
        <dbReference type="PROSITE" id="PS50263"/>
    </source>
</evidence>
<gene>
    <name evidence="3" type="ORF">Asi03nite_57620</name>
</gene>
<reference evidence="3" key="1">
    <citation type="submission" date="2021-01" db="EMBL/GenBank/DDBJ databases">
        <title>Whole genome shotgun sequence of Actinoplanes siamensis NBRC 109076.</title>
        <authorList>
            <person name="Komaki H."/>
            <person name="Tamura T."/>
        </authorList>
    </citation>
    <scope>NUCLEOTIDE SEQUENCE</scope>
    <source>
        <strain evidence="3">NBRC 109076</strain>
    </source>
</reference>
<dbReference type="AlphaFoldDB" id="A0A919NBQ1"/>
<feature type="domain" description="CN hydrolase" evidence="2">
    <location>
        <begin position="4"/>
        <end position="247"/>
    </location>
</feature>
<organism evidence="3 4">
    <name type="scientific">Actinoplanes siamensis</name>
    <dbReference type="NCBI Taxonomy" id="1223317"/>
    <lineage>
        <taxon>Bacteria</taxon>
        <taxon>Bacillati</taxon>
        <taxon>Actinomycetota</taxon>
        <taxon>Actinomycetes</taxon>
        <taxon>Micromonosporales</taxon>
        <taxon>Micromonosporaceae</taxon>
        <taxon>Actinoplanes</taxon>
    </lineage>
</organism>
<dbReference type="GO" id="GO:0033388">
    <property type="term" value="P:putrescine biosynthetic process from arginine"/>
    <property type="evidence" value="ECO:0007669"/>
    <property type="project" value="TreeGrafter"/>
</dbReference>
<keyword evidence="1" id="KW-0378">Hydrolase</keyword>
<dbReference type="GO" id="GO:0050126">
    <property type="term" value="F:N-carbamoylputrescine amidase activity"/>
    <property type="evidence" value="ECO:0007669"/>
    <property type="project" value="TreeGrafter"/>
</dbReference>
<dbReference type="SUPFAM" id="SSF56317">
    <property type="entry name" value="Carbon-nitrogen hydrolase"/>
    <property type="match status" value="1"/>
</dbReference>
<evidence type="ECO:0000256" key="1">
    <source>
        <dbReference type="ARBA" id="ARBA00022801"/>
    </source>
</evidence>
<dbReference type="PANTHER" id="PTHR43674">
    <property type="entry name" value="NITRILASE C965.09-RELATED"/>
    <property type="match status" value="1"/>
</dbReference>
<dbReference type="RefSeq" id="WP_203683590.1">
    <property type="nucleotide sequence ID" value="NZ_BOMW01000060.1"/>
</dbReference>
<dbReference type="InterPro" id="IPR050345">
    <property type="entry name" value="Aliph_Amidase/BUP"/>
</dbReference>
<protein>
    <recommendedName>
        <fullName evidence="2">CN hydrolase domain-containing protein</fullName>
    </recommendedName>
</protein>
<sequence>MTPVQVACCQVRLAVGDVDGNRDLLRRAVEAAAAAGARIIVLPELANSGYVFTDAAEARSLAERIDGPTVSGWNELARRLDVLLVGGFCELDADGRVRNSAVVVDATGVRAVYRKAHLWDREKFVFTPGDAAPAVVDTAYGRIAVMICYDLEFAEWIRLASLRGAQLLCAPVNWPQLPRPEGERPSEIVRVQAAAATNRVFIAVADRAGDERGVGWVGGTVIVDPDGWPLRDLVLGREATVTATLDLDVARDKHISEHNDVHADRRPELYTALTRTHIEDFHD</sequence>
<proteinExistence type="predicted"/>
<dbReference type="EMBL" id="BOMW01000060">
    <property type="protein sequence ID" value="GIF08224.1"/>
    <property type="molecule type" value="Genomic_DNA"/>
</dbReference>
<dbReference type="Proteomes" id="UP000629619">
    <property type="component" value="Unassembled WGS sequence"/>
</dbReference>
<dbReference type="PROSITE" id="PS50263">
    <property type="entry name" value="CN_HYDROLASE"/>
    <property type="match status" value="1"/>
</dbReference>